<dbReference type="Pfam" id="PF09419">
    <property type="entry name" value="PGP_phosphatase"/>
    <property type="match status" value="1"/>
</dbReference>
<dbReference type="Proteomes" id="UP000298138">
    <property type="component" value="Unassembled WGS sequence"/>
</dbReference>
<dbReference type="InParanoid" id="A0A4S2N2G7"/>
<dbReference type="SUPFAM" id="SSF56784">
    <property type="entry name" value="HAD-like"/>
    <property type="match status" value="1"/>
</dbReference>
<dbReference type="STRING" id="341454.A0A4S2N2G7"/>
<keyword evidence="2" id="KW-1185">Reference proteome</keyword>
<dbReference type="InterPro" id="IPR036412">
    <property type="entry name" value="HAD-like_sf"/>
</dbReference>
<dbReference type="AlphaFoldDB" id="A0A4S2N2G7"/>
<dbReference type="OrthoDB" id="198652at2759"/>
<proteinExistence type="predicted"/>
<dbReference type="EMBL" id="ML220114">
    <property type="protein sequence ID" value="TGZ83233.1"/>
    <property type="molecule type" value="Genomic_DNA"/>
</dbReference>
<dbReference type="InterPro" id="IPR027706">
    <property type="entry name" value="PGP_Pase"/>
</dbReference>
<dbReference type="InterPro" id="IPR023214">
    <property type="entry name" value="HAD_sf"/>
</dbReference>
<reference evidence="1 2" key="1">
    <citation type="submission" date="2019-04" db="EMBL/GenBank/DDBJ databases">
        <title>Comparative genomics and transcriptomics to analyze fruiting body development in filamentous ascomycetes.</title>
        <authorList>
            <consortium name="DOE Joint Genome Institute"/>
            <person name="Lutkenhaus R."/>
            <person name="Traeger S."/>
            <person name="Breuer J."/>
            <person name="Kuo A."/>
            <person name="Lipzen A."/>
            <person name="Pangilinan J."/>
            <person name="Dilworth D."/>
            <person name="Sandor L."/>
            <person name="Poggeler S."/>
            <person name="Barry K."/>
            <person name="Grigoriev I.V."/>
            <person name="Nowrousian M."/>
        </authorList>
    </citation>
    <scope>NUCLEOTIDE SEQUENCE [LARGE SCALE GENOMIC DNA]</scope>
    <source>
        <strain evidence="1 2">CBS 389.68</strain>
    </source>
</reference>
<dbReference type="NCBIfam" id="TIGR01668">
    <property type="entry name" value="YqeG_hyp_ppase"/>
    <property type="match status" value="1"/>
</dbReference>
<evidence type="ECO:0000313" key="1">
    <source>
        <dbReference type="EMBL" id="TGZ83233.1"/>
    </source>
</evidence>
<dbReference type="InterPro" id="IPR010021">
    <property type="entry name" value="PGPP1/Gep4"/>
</dbReference>
<dbReference type="FunCoup" id="A0A4S2N2G7">
    <property type="interactions" value="44"/>
</dbReference>
<evidence type="ECO:0000313" key="2">
    <source>
        <dbReference type="Proteomes" id="UP000298138"/>
    </source>
</evidence>
<name>A0A4S2N2G7_9PEZI</name>
<gene>
    <name evidence="1" type="ORF">EX30DRAFT_370251</name>
</gene>
<dbReference type="GO" id="GO:0008962">
    <property type="term" value="F:phosphatidylglycerophosphatase activity"/>
    <property type="evidence" value="ECO:0007669"/>
    <property type="project" value="InterPro"/>
</dbReference>
<dbReference type="Gene3D" id="3.40.50.1000">
    <property type="entry name" value="HAD superfamily/HAD-like"/>
    <property type="match status" value="1"/>
</dbReference>
<organism evidence="1 2">
    <name type="scientific">Ascodesmis nigricans</name>
    <dbReference type="NCBI Taxonomy" id="341454"/>
    <lineage>
        <taxon>Eukaryota</taxon>
        <taxon>Fungi</taxon>
        <taxon>Dikarya</taxon>
        <taxon>Ascomycota</taxon>
        <taxon>Pezizomycotina</taxon>
        <taxon>Pezizomycetes</taxon>
        <taxon>Pezizales</taxon>
        <taxon>Ascodesmidaceae</taxon>
        <taxon>Ascodesmis</taxon>
    </lineage>
</organism>
<protein>
    <submittedName>
        <fullName evidence="1">HAD-superfamily phosphatase</fullName>
    </submittedName>
</protein>
<sequence length="214" mass="24206">MPYLNISATLNLLRSIKNPSLICPHYTISTFDQLSIPLSSAFRTPDGQEPDIRAVVLDKDNCFAVPHELTVYKEYESTFTRLRAAYPGDRLLIVSNSSGTWEDRDYREAAHLERTLGIKVLRHHSTKKPGCWPEVFEHLKKSDAGVTRPDQVAVVGDRLFTDVVMANMMGSWAVWVKEGVRPASGNLMGRGEHWVAQRLFERGWRAPTPSSRLL</sequence>
<accession>A0A4S2N2G7</accession>